<feature type="domain" description="Flagellar basal body rod protein N-terminal" evidence="8">
    <location>
        <begin position="39"/>
        <end position="63"/>
    </location>
</feature>
<dbReference type="NCBIfam" id="TIGR01395">
    <property type="entry name" value="FlgC"/>
    <property type="match status" value="1"/>
</dbReference>
<dbReference type="EMBL" id="SJPM01000010">
    <property type="protein sequence ID" value="TWT93086.1"/>
    <property type="molecule type" value="Genomic_DNA"/>
</dbReference>
<evidence type="ECO:0000256" key="6">
    <source>
        <dbReference type="RuleBase" id="RU362062"/>
    </source>
</evidence>
<evidence type="ECO:0000259" key="9">
    <source>
        <dbReference type="Pfam" id="PF06429"/>
    </source>
</evidence>
<sequence>MGVSTGFRDSNRDQRDATNGYRIGTQYHKGQKIMMVSAMDISTSALVAQRTRLNAISGNIANISSLVDENGNPNPYRARQVVFQTDETKGKGDAAGVKVSEILVDQSEPLYRYQPEHPLAIKEGEWEGYVAYPNIDLTTQMVDALETTRAYEANIGVIEISKDMSRQRLAILA</sequence>
<keyword evidence="11" id="KW-1185">Reference proteome</keyword>
<accession>A0A5C6A0Y6</accession>
<comment type="subunit">
    <text evidence="5 6">The basal body constitutes a major portion of the flagellar organelle and consists of four rings (L,P,S, and M) mounted on a central rod. The rod consists of about 26 subunits of FlgG in the distal portion, and FlgB, FlgC and FlgF are thought to build up the proximal portion of the rod with about 6 subunits each.</text>
</comment>
<comment type="subcellular location">
    <subcellularLocation>
        <location evidence="1 6">Bacterial flagellum basal body</location>
    </subcellularLocation>
</comment>
<keyword evidence="10" id="KW-0282">Flagellum</keyword>
<dbReference type="Pfam" id="PF00460">
    <property type="entry name" value="Flg_bb_rod"/>
    <property type="match status" value="1"/>
</dbReference>
<comment type="similarity">
    <text evidence="2">Belongs to the flagella basal body rod proteins family.</text>
</comment>
<feature type="domain" description="Flagellar basal-body/hook protein C-terminal" evidence="9">
    <location>
        <begin position="128"/>
        <end position="167"/>
    </location>
</feature>
<evidence type="ECO:0000256" key="4">
    <source>
        <dbReference type="ARBA" id="ARBA00023143"/>
    </source>
</evidence>
<dbReference type="GO" id="GO:0030694">
    <property type="term" value="C:bacterial-type flagellum basal body, rod"/>
    <property type="evidence" value="ECO:0007669"/>
    <property type="project" value="UniProtKB-UniRule"/>
</dbReference>
<dbReference type="Pfam" id="PF06429">
    <property type="entry name" value="Flg_bbr_C"/>
    <property type="match status" value="1"/>
</dbReference>
<protein>
    <recommendedName>
        <fullName evidence="3 6">Flagellar basal-body rod protein FlgC</fullName>
    </recommendedName>
</protein>
<dbReference type="GO" id="GO:0071978">
    <property type="term" value="P:bacterial-type flagellum-dependent swarming motility"/>
    <property type="evidence" value="ECO:0007669"/>
    <property type="project" value="TreeGrafter"/>
</dbReference>
<gene>
    <name evidence="10" type="primary">flgC</name>
    <name evidence="10" type="ORF">Pla100_44030</name>
</gene>
<keyword evidence="4 6" id="KW-0975">Bacterial flagellum</keyword>
<dbReference type="InterPro" id="IPR006299">
    <property type="entry name" value="FlgC"/>
</dbReference>
<dbReference type="Proteomes" id="UP000316213">
    <property type="component" value="Unassembled WGS sequence"/>
</dbReference>
<evidence type="ECO:0000256" key="1">
    <source>
        <dbReference type="ARBA" id="ARBA00004117"/>
    </source>
</evidence>
<evidence type="ECO:0000256" key="5">
    <source>
        <dbReference type="ARBA" id="ARBA00025933"/>
    </source>
</evidence>
<dbReference type="PANTHER" id="PTHR30435:SF2">
    <property type="entry name" value="FLAGELLAR BASAL-BODY ROD PROTEIN FLGC"/>
    <property type="match status" value="1"/>
</dbReference>
<keyword evidence="10" id="KW-0966">Cell projection</keyword>
<evidence type="ECO:0000313" key="11">
    <source>
        <dbReference type="Proteomes" id="UP000316213"/>
    </source>
</evidence>
<dbReference type="AlphaFoldDB" id="A0A5C6A0Y6"/>
<comment type="caution">
    <text evidence="10">The sequence shown here is derived from an EMBL/GenBank/DDBJ whole genome shotgun (WGS) entry which is preliminary data.</text>
</comment>
<proteinExistence type="inferred from homology"/>
<name>A0A5C6A0Y6_9BACT</name>
<keyword evidence="10" id="KW-0969">Cilium</keyword>
<dbReference type="InterPro" id="IPR010930">
    <property type="entry name" value="Flg_bb/hook_C_dom"/>
</dbReference>
<evidence type="ECO:0000256" key="7">
    <source>
        <dbReference type="SAM" id="MobiDB-lite"/>
    </source>
</evidence>
<evidence type="ECO:0000259" key="8">
    <source>
        <dbReference type="Pfam" id="PF00460"/>
    </source>
</evidence>
<evidence type="ECO:0000256" key="2">
    <source>
        <dbReference type="ARBA" id="ARBA00009677"/>
    </source>
</evidence>
<reference evidence="10 11" key="1">
    <citation type="submission" date="2019-02" db="EMBL/GenBank/DDBJ databases">
        <title>Deep-cultivation of Planctomycetes and their phenomic and genomic characterization uncovers novel biology.</title>
        <authorList>
            <person name="Wiegand S."/>
            <person name="Jogler M."/>
            <person name="Boedeker C."/>
            <person name="Pinto D."/>
            <person name="Vollmers J."/>
            <person name="Rivas-Marin E."/>
            <person name="Kohn T."/>
            <person name="Peeters S.H."/>
            <person name="Heuer A."/>
            <person name="Rast P."/>
            <person name="Oberbeckmann S."/>
            <person name="Bunk B."/>
            <person name="Jeske O."/>
            <person name="Meyerdierks A."/>
            <person name="Storesund J.E."/>
            <person name="Kallscheuer N."/>
            <person name="Luecker S."/>
            <person name="Lage O.M."/>
            <person name="Pohl T."/>
            <person name="Merkel B.J."/>
            <person name="Hornburger P."/>
            <person name="Mueller R.-W."/>
            <person name="Bruemmer F."/>
            <person name="Labrenz M."/>
            <person name="Spormann A.M."/>
            <person name="Op Den Camp H."/>
            <person name="Overmann J."/>
            <person name="Amann R."/>
            <person name="Jetten M.S.M."/>
            <person name="Mascher T."/>
            <person name="Medema M.H."/>
            <person name="Devos D.P."/>
            <person name="Kaster A.-K."/>
            <person name="Ovreas L."/>
            <person name="Rohde M."/>
            <person name="Galperin M.Y."/>
            <person name="Jogler C."/>
        </authorList>
    </citation>
    <scope>NUCLEOTIDE SEQUENCE [LARGE SCALE GENOMIC DNA]</scope>
    <source>
        <strain evidence="10 11">Pla100</strain>
    </source>
</reference>
<dbReference type="InterPro" id="IPR001444">
    <property type="entry name" value="Flag_bb_rod_N"/>
</dbReference>
<evidence type="ECO:0000256" key="3">
    <source>
        <dbReference type="ARBA" id="ARBA00017941"/>
    </source>
</evidence>
<organism evidence="10 11">
    <name type="scientific">Neorhodopirellula pilleata</name>
    <dbReference type="NCBI Taxonomy" id="2714738"/>
    <lineage>
        <taxon>Bacteria</taxon>
        <taxon>Pseudomonadati</taxon>
        <taxon>Planctomycetota</taxon>
        <taxon>Planctomycetia</taxon>
        <taxon>Pirellulales</taxon>
        <taxon>Pirellulaceae</taxon>
        <taxon>Neorhodopirellula</taxon>
    </lineage>
</organism>
<dbReference type="PANTHER" id="PTHR30435">
    <property type="entry name" value="FLAGELLAR PROTEIN"/>
    <property type="match status" value="1"/>
</dbReference>
<feature type="region of interest" description="Disordered" evidence="7">
    <location>
        <begin position="1"/>
        <end position="21"/>
    </location>
</feature>
<evidence type="ECO:0000313" key="10">
    <source>
        <dbReference type="EMBL" id="TWT93086.1"/>
    </source>
</evidence>